<feature type="compositionally biased region" description="Polar residues" evidence="1">
    <location>
        <begin position="51"/>
        <end position="73"/>
    </location>
</feature>
<dbReference type="Proteomes" id="UP000235392">
    <property type="component" value="Unassembled WGS sequence"/>
</dbReference>
<organism evidence="2 3">
    <name type="scientific">Puccinia coronata f. sp. avenae</name>
    <dbReference type="NCBI Taxonomy" id="200324"/>
    <lineage>
        <taxon>Eukaryota</taxon>
        <taxon>Fungi</taxon>
        <taxon>Dikarya</taxon>
        <taxon>Basidiomycota</taxon>
        <taxon>Pucciniomycotina</taxon>
        <taxon>Pucciniomycetes</taxon>
        <taxon>Pucciniales</taxon>
        <taxon>Pucciniaceae</taxon>
        <taxon>Puccinia</taxon>
    </lineage>
</organism>
<accession>A0A2N5TKA4</accession>
<gene>
    <name evidence="2" type="ORF">PCASD_21129</name>
</gene>
<evidence type="ECO:0000313" key="2">
    <source>
        <dbReference type="EMBL" id="PLW25910.1"/>
    </source>
</evidence>
<proteinExistence type="predicted"/>
<evidence type="ECO:0000313" key="3">
    <source>
        <dbReference type="Proteomes" id="UP000235392"/>
    </source>
</evidence>
<name>A0A2N5TKA4_9BASI</name>
<feature type="region of interest" description="Disordered" evidence="1">
    <location>
        <begin position="49"/>
        <end position="82"/>
    </location>
</feature>
<sequence length="82" mass="8935">MRYGGTTGLCGWLRRFSTATAKKTHPVGLSDTASDTIVRCYVKQACPTGSAPAQPTQKQARHTANTSILVSEQWTRRSPMPL</sequence>
<protein>
    <submittedName>
        <fullName evidence="2">Uncharacterized protein</fullName>
    </submittedName>
</protein>
<comment type="caution">
    <text evidence="2">The sequence shown here is derived from an EMBL/GenBank/DDBJ whole genome shotgun (WGS) entry which is preliminary data.</text>
</comment>
<evidence type="ECO:0000256" key="1">
    <source>
        <dbReference type="SAM" id="MobiDB-lite"/>
    </source>
</evidence>
<reference evidence="2 3" key="1">
    <citation type="submission" date="2017-11" db="EMBL/GenBank/DDBJ databases">
        <title>De novo assembly and phasing of dikaryotic genomes from two isolates of Puccinia coronata f. sp. avenae, the causal agent of oat crown rust.</title>
        <authorList>
            <person name="Miller M.E."/>
            <person name="Zhang Y."/>
            <person name="Omidvar V."/>
            <person name="Sperschneider J."/>
            <person name="Schwessinger B."/>
            <person name="Raley C."/>
            <person name="Palmer J.M."/>
            <person name="Garnica D."/>
            <person name="Upadhyaya N."/>
            <person name="Rathjen J."/>
            <person name="Taylor J.M."/>
            <person name="Park R.F."/>
            <person name="Dodds P.N."/>
            <person name="Hirsch C.D."/>
            <person name="Kianian S.F."/>
            <person name="Figueroa M."/>
        </authorList>
    </citation>
    <scope>NUCLEOTIDE SEQUENCE [LARGE SCALE GENOMIC DNA]</scope>
    <source>
        <strain evidence="2">12SD80</strain>
    </source>
</reference>
<dbReference type="AlphaFoldDB" id="A0A2N5TKA4"/>
<dbReference type="EMBL" id="PGCI01000499">
    <property type="protein sequence ID" value="PLW25910.1"/>
    <property type="molecule type" value="Genomic_DNA"/>
</dbReference>